<dbReference type="EMBL" id="VSRR010004603">
    <property type="protein sequence ID" value="MPC40167.1"/>
    <property type="molecule type" value="Genomic_DNA"/>
</dbReference>
<dbReference type="InterPro" id="IPR013783">
    <property type="entry name" value="Ig-like_fold"/>
</dbReference>
<dbReference type="Proteomes" id="UP000324222">
    <property type="component" value="Unassembled WGS sequence"/>
</dbReference>
<dbReference type="InterPro" id="IPR037448">
    <property type="entry name" value="Zig-8"/>
</dbReference>
<evidence type="ECO:0000313" key="4">
    <source>
        <dbReference type="Proteomes" id="UP000324222"/>
    </source>
</evidence>
<dbReference type="GO" id="GO:0050808">
    <property type="term" value="P:synapse organization"/>
    <property type="evidence" value="ECO:0007669"/>
    <property type="project" value="TreeGrafter"/>
</dbReference>
<dbReference type="PANTHER" id="PTHR23279">
    <property type="entry name" value="DEFECTIVE PROBOSCIS EXTENSION RESPONSE DPR -RELATED"/>
    <property type="match status" value="1"/>
</dbReference>
<feature type="compositionally biased region" description="Polar residues" evidence="1">
    <location>
        <begin position="238"/>
        <end position="261"/>
    </location>
</feature>
<dbReference type="SUPFAM" id="SSF48726">
    <property type="entry name" value="Immunoglobulin"/>
    <property type="match status" value="1"/>
</dbReference>
<dbReference type="Pfam" id="PF00047">
    <property type="entry name" value="ig"/>
    <property type="match status" value="1"/>
</dbReference>
<dbReference type="CDD" id="cd00096">
    <property type="entry name" value="Ig"/>
    <property type="match status" value="1"/>
</dbReference>
<keyword evidence="4" id="KW-1185">Reference proteome</keyword>
<dbReference type="Gene3D" id="2.60.40.10">
    <property type="entry name" value="Immunoglobulins"/>
    <property type="match status" value="1"/>
</dbReference>
<accession>A0A5B7F3N2</accession>
<feature type="domain" description="Immunoglobulin-like beta-sandwich" evidence="2">
    <location>
        <begin position="176"/>
        <end position="220"/>
    </location>
</feature>
<dbReference type="GO" id="GO:0032589">
    <property type="term" value="C:neuron projection membrane"/>
    <property type="evidence" value="ECO:0007669"/>
    <property type="project" value="TreeGrafter"/>
</dbReference>
<dbReference type="InterPro" id="IPR013151">
    <property type="entry name" value="Immunoglobulin_dom"/>
</dbReference>
<feature type="region of interest" description="Disordered" evidence="1">
    <location>
        <begin position="237"/>
        <end position="261"/>
    </location>
</feature>
<dbReference type="PANTHER" id="PTHR23279:SF36">
    <property type="entry name" value="DEFECTIVE PROBOSCIS EXTENSION RESPONSE 9, ISOFORM A"/>
    <property type="match status" value="1"/>
</dbReference>
<dbReference type="OrthoDB" id="10012075at2759"/>
<comment type="caution">
    <text evidence="3">The sequence shown here is derived from an EMBL/GenBank/DDBJ whole genome shotgun (WGS) entry which is preliminary data.</text>
</comment>
<dbReference type="AlphaFoldDB" id="A0A5B7F3N2"/>
<gene>
    <name evidence="3" type="ORF">E2C01_033722</name>
</gene>
<reference evidence="3 4" key="1">
    <citation type="submission" date="2019-05" db="EMBL/GenBank/DDBJ databases">
        <title>Another draft genome of Portunus trituberculatus and its Hox gene families provides insights of decapod evolution.</title>
        <authorList>
            <person name="Jeong J.-H."/>
            <person name="Song I."/>
            <person name="Kim S."/>
            <person name="Choi T."/>
            <person name="Kim D."/>
            <person name="Ryu S."/>
            <person name="Kim W."/>
        </authorList>
    </citation>
    <scope>NUCLEOTIDE SEQUENCE [LARGE SCALE GENOMIC DNA]</scope>
    <source>
        <tissue evidence="3">Muscle</tissue>
    </source>
</reference>
<evidence type="ECO:0000256" key="1">
    <source>
        <dbReference type="SAM" id="MobiDB-lite"/>
    </source>
</evidence>
<protein>
    <recommendedName>
        <fullName evidence="2">Immunoglobulin-like beta-sandwich domain-containing protein</fullName>
    </recommendedName>
</protein>
<evidence type="ECO:0000313" key="3">
    <source>
        <dbReference type="EMBL" id="MPC40167.1"/>
    </source>
</evidence>
<sequence length="289" mass="32000">MSFLTLDEARYAVSRTESLGSCLLTSLACSPDTMQCCAIKPFSGAFEAEPPVCVSITRRLQLRSSARLEVPTRTQLRLHFTAWAAATTLWMKKTARKYTSMLVLRCVGHMMAACSVEATRGISGDLEDEYWGIALDWSVAVPDQSRVFRLLITNLLDRLHHVAWIAFDKSAILTVQEHVITRNPRVNVTYDGHRTWTLHLSRVNATDAGTYMCQVNTIVAKSQFGILNVKARHDSETLGRSTAGSSSIRHPTRPRTTSPCPQHTALLAKSAPGNTKCSVRLSLQLPKDS</sequence>
<dbReference type="InterPro" id="IPR036179">
    <property type="entry name" value="Ig-like_dom_sf"/>
</dbReference>
<proteinExistence type="predicted"/>
<name>A0A5B7F3N2_PORTR</name>
<evidence type="ECO:0000259" key="2">
    <source>
        <dbReference type="Pfam" id="PF00047"/>
    </source>
</evidence>
<organism evidence="3 4">
    <name type="scientific">Portunus trituberculatus</name>
    <name type="common">Swimming crab</name>
    <name type="synonym">Neptunus trituberculatus</name>
    <dbReference type="NCBI Taxonomy" id="210409"/>
    <lineage>
        <taxon>Eukaryota</taxon>
        <taxon>Metazoa</taxon>
        <taxon>Ecdysozoa</taxon>
        <taxon>Arthropoda</taxon>
        <taxon>Crustacea</taxon>
        <taxon>Multicrustacea</taxon>
        <taxon>Malacostraca</taxon>
        <taxon>Eumalacostraca</taxon>
        <taxon>Eucarida</taxon>
        <taxon>Decapoda</taxon>
        <taxon>Pleocyemata</taxon>
        <taxon>Brachyura</taxon>
        <taxon>Eubrachyura</taxon>
        <taxon>Portunoidea</taxon>
        <taxon>Portunidae</taxon>
        <taxon>Portuninae</taxon>
        <taxon>Portunus</taxon>
    </lineage>
</organism>